<reference evidence="6" key="2">
    <citation type="submission" date="2020-09" db="EMBL/GenBank/DDBJ databases">
        <authorList>
            <person name="Sun Q."/>
            <person name="Ohkuma M."/>
        </authorList>
    </citation>
    <scope>NUCLEOTIDE SEQUENCE</scope>
    <source>
        <strain evidence="6">JCM 4790</strain>
    </source>
</reference>
<dbReference type="PANTHER" id="PTHR11712">
    <property type="entry name" value="POLYKETIDE SYNTHASE-RELATED"/>
    <property type="match status" value="1"/>
</dbReference>
<dbReference type="EMBL" id="BMVU01000003">
    <property type="protein sequence ID" value="GGX59145.1"/>
    <property type="molecule type" value="Genomic_DNA"/>
</dbReference>
<keyword evidence="7" id="KW-1185">Reference proteome</keyword>
<evidence type="ECO:0000313" key="7">
    <source>
        <dbReference type="Proteomes" id="UP000619244"/>
    </source>
</evidence>
<dbReference type="FunFam" id="3.40.47.10:FF:000029">
    <property type="entry name" value="3-oxoacyl-[acyl-carrier-protein] synthase 1"/>
    <property type="match status" value="1"/>
</dbReference>
<dbReference type="InterPro" id="IPR020841">
    <property type="entry name" value="PKS_Beta-ketoAc_synthase_dom"/>
</dbReference>
<dbReference type="CDD" id="cd00834">
    <property type="entry name" value="KAS_I_II"/>
    <property type="match status" value="1"/>
</dbReference>
<dbReference type="InterPro" id="IPR014031">
    <property type="entry name" value="Ketoacyl_synth_C"/>
</dbReference>
<evidence type="ECO:0000256" key="3">
    <source>
        <dbReference type="ARBA" id="ARBA00023315"/>
    </source>
</evidence>
<dbReference type="NCBIfam" id="NF005589">
    <property type="entry name" value="PRK07314.1"/>
    <property type="match status" value="1"/>
</dbReference>
<gene>
    <name evidence="6" type="ORF">GCM10010358_11790</name>
</gene>
<dbReference type="PROSITE" id="PS52004">
    <property type="entry name" value="KS3_2"/>
    <property type="match status" value="1"/>
</dbReference>
<dbReference type="InterPro" id="IPR016039">
    <property type="entry name" value="Thiolase-like"/>
</dbReference>
<feature type="domain" description="Ketosynthase family 3 (KS3)" evidence="5">
    <location>
        <begin position="1"/>
        <end position="400"/>
    </location>
</feature>
<comment type="similarity">
    <text evidence="1 4">Belongs to the thiolase-like superfamily. Beta-ketoacyl-ACP synthases family.</text>
</comment>
<protein>
    <submittedName>
        <fullName evidence="6">3-oxoacyl-[acyl-carrier-protein] synthase 2</fullName>
    </submittedName>
</protein>
<sequence>MAVTGVGLVTPAAVGVKASWEQLLQARPTAASDPSLEGMPVDFSCRVPDDALASALGRGLRWRIDRFIQMAIVAAREAVADAALSPAEWDSTRVGVVIGVGGSALDHTKEYMKVVDGRFSALSPSLVARSQPGMAAGEVSLDLGAQGPTMCTSTNCASGTAALGAAKLLLDAGACDIVVAGGTDSPRCPMGAASFWRMGALSQRCADPAGASRPFDADRDGFVLGEGAGVLVLERAGQARARFARVYAELAGYGSTADAHHCVAPHPEGDGAARAMLTALDDAGLRPEDVDHVNAHGTATVLNDRAEARALHRVFADPPPVTANKSVFGHAIGGAGAIEAVCSVLSLHHGLIPPTANHRRPDPGIGLDIVTDRPRTAALNAVVSNSFGFGGHNSTAVFRRP</sequence>
<dbReference type="Gene3D" id="3.40.47.10">
    <property type="match status" value="1"/>
</dbReference>
<keyword evidence="2 4" id="KW-0808">Transferase</keyword>
<organism evidence="6 7">
    <name type="scientific">Streptomyces minutiscleroticus</name>
    <dbReference type="NCBI Taxonomy" id="68238"/>
    <lineage>
        <taxon>Bacteria</taxon>
        <taxon>Bacillati</taxon>
        <taxon>Actinomycetota</taxon>
        <taxon>Actinomycetes</taxon>
        <taxon>Kitasatosporales</taxon>
        <taxon>Streptomycetaceae</taxon>
        <taxon>Streptomyces</taxon>
    </lineage>
</organism>
<proteinExistence type="inferred from homology"/>
<dbReference type="GO" id="GO:0004315">
    <property type="term" value="F:3-oxoacyl-[acyl-carrier-protein] synthase activity"/>
    <property type="evidence" value="ECO:0007669"/>
    <property type="project" value="TreeGrafter"/>
</dbReference>
<dbReference type="Pfam" id="PF02801">
    <property type="entry name" value="Ketoacyl-synt_C"/>
    <property type="match status" value="1"/>
</dbReference>
<name>A0A918KD39_9ACTN</name>
<reference evidence="6" key="1">
    <citation type="journal article" date="2014" name="Int. J. Syst. Evol. Microbiol.">
        <title>Complete genome sequence of Corynebacterium casei LMG S-19264T (=DSM 44701T), isolated from a smear-ripened cheese.</title>
        <authorList>
            <consortium name="US DOE Joint Genome Institute (JGI-PGF)"/>
            <person name="Walter F."/>
            <person name="Albersmeier A."/>
            <person name="Kalinowski J."/>
            <person name="Ruckert C."/>
        </authorList>
    </citation>
    <scope>NUCLEOTIDE SEQUENCE</scope>
    <source>
        <strain evidence="6">JCM 4790</strain>
    </source>
</reference>
<accession>A0A918KD39</accession>
<keyword evidence="3" id="KW-0012">Acyltransferase</keyword>
<dbReference type="Proteomes" id="UP000619244">
    <property type="component" value="Unassembled WGS sequence"/>
</dbReference>
<dbReference type="PANTHER" id="PTHR11712:SF347">
    <property type="entry name" value="BETA KETOACYL-ACYL CARRIER PROTEIN SYNTHASE"/>
    <property type="match status" value="1"/>
</dbReference>
<evidence type="ECO:0000256" key="1">
    <source>
        <dbReference type="ARBA" id="ARBA00008467"/>
    </source>
</evidence>
<evidence type="ECO:0000259" key="5">
    <source>
        <dbReference type="PROSITE" id="PS52004"/>
    </source>
</evidence>
<evidence type="ECO:0000313" key="6">
    <source>
        <dbReference type="EMBL" id="GGX59145.1"/>
    </source>
</evidence>
<evidence type="ECO:0000256" key="4">
    <source>
        <dbReference type="RuleBase" id="RU003694"/>
    </source>
</evidence>
<dbReference type="Pfam" id="PF00109">
    <property type="entry name" value="ketoacyl-synt"/>
    <property type="match status" value="1"/>
</dbReference>
<dbReference type="SMART" id="SM00825">
    <property type="entry name" value="PKS_KS"/>
    <property type="match status" value="1"/>
</dbReference>
<dbReference type="SUPFAM" id="SSF53901">
    <property type="entry name" value="Thiolase-like"/>
    <property type="match status" value="2"/>
</dbReference>
<dbReference type="InterPro" id="IPR000794">
    <property type="entry name" value="Beta-ketoacyl_synthase"/>
</dbReference>
<dbReference type="InterPro" id="IPR014030">
    <property type="entry name" value="Ketoacyl_synth_N"/>
</dbReference>
<comment type="caution">
    <text evidence="6">The sequence shown here is derived from an EMBL/GenBank/DDBJ whole genome shotgun (WGS) entry which is preliminary data.</text>
</comment>
<evidence type="ECO:0000256" key="2">
    <source>
        <dbReference type="ARBA" id="ARBA00022679"/>
    </source>
</evidence>
<dbReference type="AlphaFoldDB" id="A0A918KD39"/>
<dbReference type="GO" id="GO:0006633">
    <property type="term" value="P:fatty acid biosynthetic process"/>
    <property type="evidence" value="ECO:0007669"/>
    <property type="project" value="TreeGrafter"/>
</dbReference>